<keyword evidence="1" id="KW-0472">Membrane</keyword>
<keyword evidence="1" id="KW-0812">Transmembrane</keyword>
<evidence type="ECO:0000256" key="1">
    <source>
        <dbReference type="SAM" id="Phobius"/>
    </source>
</evidence>
<accession>A0A1H3FSE6</accession>
<reference evidence="3" key="1">
    <citation type="submission" date="2016-10" db="EMBL/GenBank/DDBJ databases">
        <authorList>
            <person name="Varghese N."/>
            <person name="Submissions S."/>
        </authorList>
    </citation>
    <scope>NUCLEOTIDE SEQUENCE [LARGE SCALE GENOMIC DNA]</scope>
    <source>
        <strain evidence="3">CGMCC 1.10118</strain>
    </source>
</reference>
<feature type="transmembrane region" description="Helical" evidence="1">
    <location>
        <begin position="76"/>
        <end position="95"/>
    </location>
</feature>
<dbReference type="InterPro" id="IPR055898">
    <property type="entry name" value="DUF7475"/>
</dbReference>
<feature type="transmembrane region" description="Helical" evidence="1">
    <location>
        <begin position="101"/>
        <end position="122"/>
    </location>
</feature>
<keyword evidence="3" id="KW-1185">Reference proteome</keyword>
<protein>
    <submittedName>
        <fullName evidence="2">Uncharacterized protein</fullName>
    </submittedName>
</protein>
<organism evidence="2 3">
    <name type="scientific">Halobellus clavatus</name>
    <dbReference type="NCBI Taxonomy" id="660517"/>
    <lineage>
        <taxon>Archaea</taxon>
        <taxon>Methanobacteriati</taxon>
        <taxon>Methanobacteriota</taxon>
        <taxon>Stenosarchaea group</taxon>
        <taxon>Halobacteria</taxon>
        <taxon>Halobacteriales</taxon>
        <taxon>Haloferacaceae</taxon>
        <taxon>Halobellus</taxon>
    </lineage>
</organism>
<keyword evidence="1" id="KW-1133">Transmembrane helix</keyword>
<dbReference type="Proteomes" id="UP000199170">
    <property type="component" value="Unassembled WGS sequence"/>
</dbReference>
<dbReference type="EMBL" id="FNPB01000004">
    <property type="protein sequence ID" value="SDX93871.1"/>
    <property type="molecule type" value="Genomic_DNA"/>
</dbReference>
<evidence type="ECO:0000313" key="2">
    <source>
        <dbReference type="EMBL" id="SDX93871.1"/>
    </source>
</evidence>
<dbReference type="OrthoDB" id="330759at2157"/>
<dbReference type="Pfam" id="PF24287">
    <property type="entry name" value="DUF7475"/>
    <property type="match status" value="1"/>
</dbReference>
<dbReference type="RefSeq" id="WP_089766722.1">
    <property type="nucleotide sequence ID" value="NZ_FNPB01000004.1"/>
</dbReference>
<gene>
    <name evidence="2" type="ORF">SAMN04487946_104149</name>
</gene>
<feature type="transmembrane region" description="Helical" evidence="1">
    <location>
        <begin position="21"/>
        <end position="43"/>
    </location>
</feature>
<sequence>MATNTSNSGAVSTGSLTGLHWAGIVLAAITGLLHLGLAASLLSSSLTSSLGWAFIIAGVGFLGAIVAILVDYRRQLLYLLGIPFTAGQIVAWAALNAPDFSPPGIADKIVQVLLIVVLVVLYRQS</sequence>
<dbReference type="STRING" id="660517.SAMN04487946_104149"/>
<evidence type="ECO:0000313" key="3">
    <source>
        <dbReference type="Proteomes" id="UP000199170"/>
    </source>
</evidence>
<proteinExistence type="predicted"/>
<name>A0A1H3FSE6_9EURY</name>
<dbReference type="AlphaFoldDB" id="A0A1H3FSE6"/>
<feature type="transmembrane region" description="Helical" evidence="1">
    <location>
        <begin position="49"/>
        <end position="69"/>
    </location>
</feature>